<organism evidence="1 2">
    <name type="scientific">Galactobacter caseinivorans</name>
    <dbReference type="NCBI Taxonomy" id="2676123"/>
    <lineage>
        <taxon>Bacteria</taxon>
        <taxon>Bacillati</taxon>
        <taxon>Actinomycetota</taxon>
        <taxon>Actinomycetes</taxon>
        <taxon>Micrococcales</taxon>
        <taxon>Micrococcaceae</taxon>
        <taxon>Galactobacter</taxon>
    </lineage>
</organism>
<accession>A0A496PKX0</accession>
<gene>
    <name evidence="1" type="ORF">DWQ67_05130</name>
</gene>
<dbReference type="RefSeq" id="WP_121484508.1">
    <property type="nucleotide sequence ID" value="NZ_QQXL01000002.1"/>
</dbReference>
<protein>
    <recommendedName>
        <fullName evidence="3">EcsC family protein</fullName>
    </recommendedName>
</protein>
<dbReference type="AlphaFoldDB" id="A0A496PKX0"/>
<name>A0A496PKX0_9MICC</name>
<evidence type="ECO:0000313" key="2">
    <source>
        <dbReference type="Proteomes" id="UP000273119"/>
    </source>
</evidence>
<dbReference type="EMBL" id="QQXL01000002">
    <property type="protein sequence ID" value="RKW71173.1"/>
    <property type="molecule type" value="Genomic_DNA"/>
</dbReference>
<comment type="caution">
    <text evidence="1">The sequence shown here is derived from an EMBL/GenBank/DDBJ whole genome shotgun (WGS) entry which is preliminary data.</text>
</comment>
<evidence type="ECO:0008006" key="3">
    <source>
        <dbReference type="Google" id="ProtNLM"/>
    </source>
</evidence>
<evidence type="ECO:0000313" key="1">
    <source>
        <dbReference type="EMBL" id="RKW71173.1"/>
    </source>
</evidence>
<keyword evidence="2" id="KW-1185">Reference proteome</keyword>
<dbReference type="Proteomes" id="UP000273119">
    <property type="component" value="Unassembled WGS sequence"/>
</dbReference>
<reference evidence="1 2" key="1">
    <citation type="submission" date="2018-07" db="EMBL/GenBank/DDBJ databases">
        <title>Arthrobacter sp. nov., isolated from raw cow's milk with high bacterial count.</title>
        <authorList>
            <person name="Hahne J."/>
            <person name="Isele D."/>
            <person name="Lipski A."/>
        </authorList>
    </citation>
    <scope>NUCLEOTIDE SEQUENCE [LARGE SCALE GENOMIC DNA]</scope>
    <source>
        <strain evidence="1 2">JZ R-183</strain>
    </source>
</reference>
<sequence length="266" mass="28107">MNEKQPARASGQNFAQLLDRAAQLPGVRIDREKFLRSALKRYCTEDEINRAVLETPATAGIPLKTITAIANSAITHETSRVTGLSTAAGFPGGLAMVGTVPADAAQFVGHMLRIAQKLAYIYSWPDLFVDDGKSDEIDEATQGMLILFVGVMLGVSLAQTGVTKVSSLIAAQVAKKLPQQALTKGAVYPIVKRVAGYLGVSMTKKLFATGVAKAVPVVGALLSGGLTLGTFLPMSKKLQKHLASLELTKPGLRPDDLIPADPEPTS</sequence>
<proteinExistence type="predicted"/>